<dbReference type="InterPro" id="IPR051840">
    <property type="entry name" value="NifX/NifY_domain"/>
</dbReference>
<accession>A0A1H2H8H1</accession>
<sequence length="130" mass="14667">MRIAFPVKENNGLESIVDEHFGVAENFLIVDMETREIELKKNQKLSAEGSRCKTGLFEKKDNVDAVVTKCMGDGSQRNLASSGIKVYQAVEDTILKNLDLLEKDELKPFHIFDFCQTKKNKKEGGCGHHH</sequence>
<evidence type="ECO:0000313" key="3">
    <source>
        <dbReference type="Proteomes" id="UP000199608"/>
    </source>
</evidence>
<proteinExistence type="predicted"/>
<dbReference type="SUPFAM" id="SSF53146">
    <property type="entry name" value="Nitrogenase accessory factor-like"/>
    <property type="match status" value="1"/>
</dbReference>
<keyword evidence="3" id="KW-1185">Reference proteome</keyword>
<dbReference type="InterPro" id="IPR036105">
    <property type="entry name" value="DiNase_FeMo-co_biosyn_sf"/>
</dbReference>
<feature type="domain" description="Dinitrogenase iron-molybdenum cofactor biosynthesis" evidence="1">
    <location>
        <begin position="14"/>
        <end position="101"/>
    </location>
</feature>
<reference evidence="3" key="1">
    <citation type="submission" date="2016-10" db="EMBL/GenBank/DDBJ databases">
        <authorList>
            <person name="Varghese N."/>
            <person name="Submissions S."/>
        </authorList>
    </citation>
    <scope>NUCLEOTIDE SEQUENCE [LARGE SCALE GENOMIC DNA]</scope>
    <source>
        <strain evidence="3">DSM 3384</strain>
    </source>
</reference>
<organism evidence="2 3">
    <name type="scientific">Desulfobacula phenolica</name>
    <dbReference type="NCBI Taxonomy" id="90732"/>
    <lineage>
        <taxon>Bacteria</taxon>
        <taxon>Pseudomonadati</taxon>
        <taxon>Thermodesulfobacteriota</taxon>
        <taxon>Desulfobacteria</taxon>
        <taxon>Desulfobacterales</taxon>
        <taxon>Desulfobacteraceae</taxon>
        <taxon>Desulfobacula</taxon>
    </lineage>
</organism>
<name>A0A1H2H8H1_9BACT</name>
<dbReference type="PANTHER" id="PTHR33937">
    <property type="entry name" value="IRON-MOLYBDENUM PROTEIN-RELATED-RELATED"/>
    <property type="match status" value="1"/>
</dbReference>
<dbReference type="Proteomes" id="UP000199608">
    <property type="component" value="Unassembled WGS sequence"/>
</dbReference>
<evidence type="ECO:0000313" key="2">
    <source>
        <dbReference type="EMBL" id="SDU27858.1"/>
    </source>
</evidence>
<gene>
    <name evidence="2" type="ORF">SAMN04487931_10690</name>
</gene>
<dbReference type="Pfam" id="PF02579">
    <property type="entry name" value="Nitro_FeMo-Co"/>
    <property type="match status" value="1"/>
</dbReference>
<dbReference type="Gene3D" id="3.30.420.130">
    <property type="entry name" value="Dinitrogenase iron-molybdenum cofactor biosynthesis domain"/>
    <property type="match status" value="1"/>
</dbReference>
<dbReference type="AlphaFoldDB" id="A0A1H2H8H1"/>
<dbReference type="RefSeq" id="WP_014958574.1">
    <property type="nucleotide sequence ID" value="NZ_FNLL01000006.1"/>
</dbReference>
<dbReference type="PANTHER" id="PTHR33937:SF2">
    <property type="entry name" value="DINITROGENASE IRON-MOLYBDENUM COFACTOR BIOSYNTHESIS DOMAIN-CONTAINING PROTEIN"/>
    <property type="match status" value="1"/>
</dbReference>
<protein>
    <submittedName>
        <fullName evidence="2">Predicted Fe-Mo cluster-binding protein, NifX family</fullName>
    </submittedName>
</protein>
<evidence type="ECO:0000259" key="1">
    <source>
        <dbReference type="Pfam" id="PF02579"/>
    </source>
</evidence>
<dbReference type="InterPro" id="IPR003731">
    <property type="entry name" value="Di-Nase_FeMo-co_biosynth"/>
</dbReference>
<dbReference type="EMBL" id="FNLL01000006">
    <property type="protein sequence ID" value="SDU27858.1"/>
    <property type="molecule type" value="Genomic_DNA"/>
</dbReference>